<dbReference type="RefSeq" id="WP_258846671.1">
    <property type="nucleotide sequence ID" value="NZ_JANUGX010000021.1"/>
</dbReference>
<dbReference type="InterPro" id="IPR006015">
    <property type="entry name" value="Universal_stress_UspA"/>
</dbReference>
<evidence type="ECO:0000259" key="2">
    <source>
        <dbReference type="Pfam" id="PF00582"/>
    </source>
</evidence>
<dbReference type="Pfam" id="PF00582">
    <property type="entry name" value="Usp"/>
    <property type="match status" value="1"/>
</dbReference>
<keyword evidence="4" id="KW-1185">Reference proteome</keyword>
<dbReference type="SUPFAM" id="SSF52402">
    <property type="entry name" value="Adenine nucleotide alpha hydrolases-like"/>
    <property type="match status" value="2"/>
</dbReference>
<dbReference type="InterPro" id="IPR006016">
    <property type="entry name" value="UspA"/>
</dbReference>
<comment type="caution">
    <text evidence="3">The sequence shown here is derived from an EMBL/GenBank/DDBJ whole genome shotgun (WGS) entry which is preliminary data.</text>
</comment>
<name>A0ABT2A9S3_9BURK</name>
<comment type="similarity">
    <text evidence="1">Belongs to the universal stress protein A family.</text>
</comment>
<dbReference type="CDD" id="cd00293">
    <property type="entry name" value="USP-like"/>
    <property type="match status" value="1"/>
</dbReference>
<feature type="domain" description="UspA" evidence="2">
    <location>
        <begin position="159"/>
        <end position="278"/>
    </location>
</feature>
<dbReference type="Proteomes" id="UP001205560">
    <property type="component" value="Unassembled WGS sequence"/>
</dbReference>
<gene>
    <name evidence="3" type="ORF">NX782_17045</name>
</gene>
<dbReference type="Gene3D" id="3.40.50.12370">
    <property type="match status" value="1"/>
</dbReference>
<dbReference type="PANTHER" id="PTHR46268">
    <property type="entry name" value="STRESS RESPONSE PROTEIN NHAX"/>
    <property type="match status" value="1"/>
</dbReference>
<protein>
    <submittedName>
        <fullName evidence="3">Universal stress protein</fullName>
    </submittedName>
</protein>
<dbReference type="EMBL" id="JANUGX010000021">
    <property type="protein sequence ID" value="MCS0590897.1"/>
    <property type="molecule type" value="Genomic_DNA"/>
</dbReference>
<organism evidence="3 4">
    <name type="scientific">Massilia norwichensis</name>
    <dbReference type="NCBI Taxonomy" id="1442366"/>
    <lineage>
        <taxon>Bacteria</taxon>
        <taxon>Pseudomonadati</taxon>
        <taxon>Pseudomonadota</taxon>
        <taxon>Betaproteobacteria</taxon>
        <taxon>Burkholderiales</taxon>
        <taxon>Oxalobacteraceae</taxon>
        <taxon>Telluria group</taxon>
        <taxon>Massilia</taxon>
    </lineage>
</organism>
<dbReference type="PRINTS" id="PR01438">
    <property type="entry name" value="UNVRSLSTRESS"/>
</dbReference>
<accession>A0ABT2A9S3</accession>
<evidence type="ECO:0000256" key="1">
    <source>
        <dbReference type="ARBA" id="ARBA00008791"/>
    </source>
</evidence>
<reference evidence="3 4" key="1">
    <citation type="submission" date="2022-08" db="EMBL/GenBank/DDBJ databases">
        <title>Reclassification of Massilia species as members of the genera Telluria, Duganella, Pseudoduganella, Mokoshia gen. nov. and Zemynaea gen. nov. using orthogonal and non-orthogonal genome-based approaches.</title>
        <authorList>
            <person name="Bowman J.P."/>
        </authorList>
    </citation>
    <scope>NUCLEOTIDE SEQUENCE [LARGE SCALE GENOMIC DNA]</scope>
    <source>
        <strain evidence="3 4">LMG 28164</strain>
    </source>
</reference>
<proteinExistence type="inferred from homology"/>
<evidence type="ECO:0000313" key="3">
    <source>
        <dbReference type="EMBL" id="MCS0590897.1"/>
    </source>
</evidence>
<dbReference type="PANTHER" id="PTHR46268:SF15">
    <property type="entry name" value="UNIVERSAL STRESS PROTEIN HP_0031"/>
    <property type="match status" value="1"/>
</dbReference>
<sequence>MYRVIVVHVDGSARQASRLRAAALLAVKYGAHLVGSAATGISWMDYSLLTGSMAAPVIGDDFQALREAAAAHLESFELAASRLGVASVDARLVEDDPRYALLLQSRYADLVVLSQDAPDQAGLPLRVRGLPEHVALRGARPVLVVPGTYQGEPIPGTAVVGWDGGTQALRAIAAALPLLEHAAAVKLAVINPDALSDLHGEQPGADMALYLARHGLQVEVVVERTRATTAATLCSLARSCGAGLMVAGAFGHSRYREWMLGGTTRELLERAPLPLLIAH</sequence>
<evidence type="ECO:0000313" key="4">
    <source>
        <dbReference type="Proteomes" id="UP001205560"/>
    </source>
</evidence>